<accession>A0ABZ1SUI4</accession>
<evidence type="ECO:0000313" key="2">
    <source>
        <dbReference type="Proteomes" id="UP001432011"/>
    </source>
</evidence>
<dbReference type="Proteomes" id="UP001432011">
    <property type="component" value="Chromosome"/>
</dbReference>
<reference evidence="1" key="1">
    <citation type="submission" date="2022-10" db="EMBL/GenBank/DDBJ databases">
        <title>The complete genomes of actinobacterial strains from the NBC collection.</title>
        <authorList>
            <person name="Joergensen T.S."/>
            <person name="Alvarez Arevalo M."/>
            <person name="Sterndorff E.B."/>
            <person name="Faurdal D."/>
            <person name="Vuksanovic O."/>
            <person name="Mourched A.-S."/>
            <person name="Charusanti P."/>
            <person name="Shaw S."/>
            <person name="Blin K."/>
            <person name="Weber T."/>
        </authorList>
    </citation>
    <scope>NUCLEOTIDE SEQUENCE</scope>
    <source>
        <strain evidence="1">NBC_00254</strain>
    </source>
</reference>
<name>A0ABZ1SUI4_9ACTN</name>
<gene>
    <name evidence="1" type="ORF">OG913_03935</name>
</gene>
<dbReference type="RefSeq" id="WP_187280815.1">
    <property type="nucleotide sequence ID" value="NZ_CP108085.1"/>
</dbReference>
<protein>
    <submittedName>
        <fullName evidence="1">Uncharacterized protein</fullName>
    </submittedName>
</protein>
<dbReference type="EMBL" id="CP108085">
    <property type="protein sequence ID" value="WUP76182.1"/>
    <property type="molecule type" value="Genomic_DNA"/>
</dbReference>
<proteinExistence type="predicted"/>
<keyword evidence="2" id="KW-1185">Reference proteome</keyword>
<organism evidence="1 2">
    <name type="scientific">Microbispora hainanensis</name>
    <dbReference type="NCBI Taxonomy" id="568844"/>
    <lineage>
        <taxon>Bacteria</taxon>
        <taxon>Bacillati</taxon>
        <taxon>Actinomycetota</taxon>
        <taxon>Actinomycetes</taxon>
        <taxon>Streptosporangiales</taxon>
        <taxon>Streptosporangiaceae</taxon>
        <taxon>Microbispora</taxon>
    </lineage>
</organism>
<sequence length="45" mass="4966">MSETQSTETVVFNPLARQTIGEMIEVKRRPPAVLLELAAKARVIA</sequence>
<evidence type="ECO:0000313" key="1">
    <source>
        <dbReference type="EMBL" id="WUP76182.1"/>
    </source>
</evidence>